<dbReference type="STRING" id="1469647.BC351_03305"/>
<evidence type="ECO:0000313" key="2">
    <source>
        <dbReference type="EMBL" id="OPH57564.1"/>
    </source>
</evidence>
<evidence type="ECO:0000313" key="3">
    <source>
        <dbReference type="Proteomes" id="UP000190626"/>
    </source>
</evidence>
<reference evidence="3" key="1">
    <citation type="submission" date="2016-07" db="EMBL/GenBank/DDBJ databases">
        <authorList>
            <person name="Florea S."/>
            <person name="Webb J.S."/>
            <person name="Jaromczyk J."/>
            <person name="Schardl C.L."/>
        </authorList>
    </citation>
    <scope>NUCLEOTIDE SEQUENCE [LARGE SCALE GENOMIC DNA]</scope>
    <source>
        <strain evidence="3">CY1</strain>
    </source>
</reference>
<name>A0A1V4HLK0_9BACL</name>
<feature type="domain" description="HPr" evidence="1">
    <location>
        <begin position="1"/>
        <end position="89"/>
    </location>
</feature>
<dbReference type="RefSeq" id="WP_144028386.1">
    <property type="nucleotide sequence ID" value="NZ_MBTG01000012.1"/>
</dbReference>
<dbReference type="SUPFAM" id="SSF55594">
    <property type="entry name" value="HPr-like"/>
    <property type="match status" value="1"/>
</dbReference>
<dbReference type="OrthoDB" id="2619788at2"/>
<sequence length="89" mass="10293">MRVHEFIIGRDLQRSDLSEISAKSSHFISDITIDFELELEHKSFHVDVKSLLGMLLVPIKAGTSIRLLTRGKDEEEAMHFIFALFESYR</sequence>
<organism evidence="2 3">
    <name type="scientific">Paenibacillus ferrarius</name>
    <dbReference type="NCBI Taxonomy" id="1469647"/>
    <lineage>
        <taxon>Bacteria</taxon>
        <taxon>Bacillati</taxon>
        <taxon>Bacillota</taxon>
        <taxon>Bacilli</taxon>
        <taxon>Bacillales</taxon>
        <taxon>Paenibacillaceae</taxon>
        <taxon>Paenibacillus</taxon>
    </lineage>
</organism>
<gene>
    <name evidence="2" type="ORF">BC351_03305</name>
</gene>
<dbReference type="PROSITE" id="PS51350">
    <property type="entry name" value="PTS_HPR_DOM"/>
    <property type="match status" value="1"/>
</dbReference>
<dbReference type="AlphaFoldDB" id="A0A1V4HLK0"/>
<dbReference type="EMBL" id="MBTG01000012">
    <property type="protein sequence ID" value="OPH57564.1"/>
    <property type="molecule type" value="Genomic_DNA"/>
</dbReference>
<dbReference type="InterPro" id="IPR000032">
    <property type="entry name" value="HPr-like"/>
</dbReference>
<dbReference type="InterPro" id="IPR035895">
    <property type="entry name" value="HPr-like_sf"/>
</dbReference>
<accession>A0A1V4HLK0</accession>
<proteinExistence type="predicted"/>
<keyword evidence="3" id="KW-1185">Reference proteome</keyword>
<evidence type="ECO:0000259" key="1">
    <source>
        <dbReference type="PROSITE" id="PS51350"/>
    </source>
</evidence>
<protein>
    <recommendedName>
        <fullName evidence="1">HPr domain-containing protein</fullName>
    </recommendedName>
</protein>
<dbReference type="Proteomes" id="UP000190626">
    <property type="component" value="Unassembled WGS sequence"/>
</dbReference>
<dbReference type="Pfam" id="PF00381">
    <property type="entry name" value="PTS-HPr"/>
    <property type="match status" value="1"/>
</dbReference>
<dbReference type="Gene3D" id="3.30.1340.10">
    <property type="entry name" value="HPr-like"/>
    <property type="match status" value="1"/>
</dbReference>
<comment type="caution">
    <text evidence="2">The sequence shown here is derived from an EMBL/GenBank/DDBJ whole genome shotgun (WGS) entry which is preliminary data.</text>
</comment>